<evidence type="ECO:0000313" key="2">
    <source>
        <dbReference type="Proteomes" id="UP001500392"/>
    </source>
</evidence>
<keyword evidence="2" id="KW-1185">Reference proteome</keyword>
<sequence>MKPKSQGIKKQMTTTQNRLALIRRYLDRWSGMPRHNRQIVAEIVVEKFNELAMQEFLAGTGVEFSHSEDLCGDMRAHAQKLWRWLGAYEEVKPAPDKLWYVEQAIVASMPADMRLQYLNDVYANASVQVALKIDAGQTLLAFEHLVQEQAEATKSLAALLDGIDPGELDRAERELTEALGATASALSHVKALRVGGAQ</sequence>
<organism evidence="1 2">
    <name type="scientific">Zhongshania borealis</name>
    <dbReference type="NCBI Taxonomy" id="889488"/>
    <lineage>
        <taxon>Bacteria</taxon>
        <taxon>Pseudomonadati</taxon>
        <taxon>Pseudomonadota</taxon>
        <taxon>Gammaproteobacteria</taxon>
        <taxon>Cellvibrionales</taxon>
        <taxon>Spongiibacteraceae</taxon>
        <taxon>Zhongshania</taxon>
    </lineage>
</organism>
<dbReference type="Gene3D" id="1.10.3600.10">
    <property type="entry name" value="Putative bacterial toxin ydaT"/>
    <property type="match status" value="1"/>
</dbReference>
<accession>A0ABP7WF73</accession>
<proteinExistence type="predicted"/>
<evidence type="ECO:0008006" key="3">
    <source>
        <dbReference type="Google" id="ProtNLM"/>
    </source>
</evidence>
<reference evidence="2" key="1">
    <citation type="journal article" date="2019" name="Int. J. Syst. Evol. Microbiol.">
        <title>The Global Catalogue of Microorganisms (GCM) 10K type strain sequencing project: providing services to taxonomists for standard genome sequencing and annotation.</title>
        <authorList>
            <consortium name="The Broad Institute Genomics Platform"/>
            <consortium name="The Broad Institute Genome Sequencing Center for Infectious Disease"/>
            <person name="Wu L."/>
            <person name="Ma J."/>
        </authorList>
    </citation>
    <scope>NUCLEOTIDE SEQUENCE [LARGE SCALE GENOMIC DNA]</scope>
    <source>
        <strain evidence="2">JCM 17304</strain>
    </source>
</reference>
<gene>
    <name evidence="1" type="ORF">GCM10022414_07550</name>
</gene>
<dbReference type="Proteomes" id="UP001500392">
    <property type="component" value="Unassembled WGS sequence"/>
</dbReference>
<dbReference type="EMBL" id="BAABDM010000001">
    <property type="protein sequence ID" value="GAA4087285.1"/>
    <property type="molecule type" value="Genomic_DNA"/>
</dbReference>
<dbReference type="InterPro" id="IPR037042">
    <property type="entry name" value="YdaT-like_sf"/>
</dbReference>
<protein>
    <recommendedName>
        <fullName evidence="3">DUF416 family protein</fullName>
    </recommendedName>
</protein>
<name>A0ABP7WF73_9GAMM</name>
<comment type="caution">
    <text evidence="1">The sequence shown here is derived from an EMBL/GenBank/DDBJ whole genome shotgun (WGS) entry which is preliminary data.</text>
</comment>
<evidence type="ECO:0000313" key="1">
    <source>
        <dbReference type="EMBL" id="GAA4087285.1"/>
    </source>
</evidence>